<name>A0A7K1SG62_9BACT</name>
<dbReference type="EMBL" id="WPIN01000008">
    <property type="protein sequence ID" value="MVM32815.1"/>
    <property type="molecule type" value="Genomic_DNA"/>
</dbReference>
<evidence type="ECO:0000313" key="1">
    <source>
        <dbReference type="EMBL" id="MVM32815.1"/>
    </source>
</evidence>
<sequence length="135" mass="15296">MTKFSLFFALLIVLSGCQKETITPDDGTLPGRFRVEADPLRCSLPTTQWLTIQLTGDGTYHFNYDRFGSGTYQLTGILAVKSSTTKYDLTLDDQLIGQYVFEDLRTLNGTQKRWMLMVNHRADQADGLEFMGVKE</sequence>
<organism evidence="1 2">
    <name type="scientific">Spirosoma arboris</name>
    <dbReference type="NCBI Taxonomy" id="2682092"/>
    <lineage>
        <taxon>Bacteria</taxon>
        <taxon>Pseudomonadati</taxon>
        <taxon>Bacteroidota</taxon>
        <taxon>Cytophagia</taxon>
        <taxon>Cytophagales</taxon>
        <taxon>Cytophagaceae</taxon>
        <taxon>Spirosoma</taxon>
    </lineage>
</organism>
<evidence type="ECO:0000313" key="2">
    <source>
        <dbReference type="Proteomes" id="UP000436006"/>
    </source>
</evidence>
<proteinExistence type="predicted"/>
<keyword evidence="2" id="KW-1185">Reference proteome</keyword>
<protein>
    <submittedName>
        <fullName evidence="1">Uncharacterized protein</fullName>
    </submittedName>
</protein>
<dbReference type="Proteomes" id="UP000436006">
    <property type="component" value="Unassembled WGS sequence"/>
</dbReference>
<dbReference type="RefSeq" id="WP_157587521.1">
    <property type="nucleotide sequence ID" value="NZ_WPIN01000008.1"/>
</dbReference>
<reference evidence="1 2" key="1">
    <citation type="submission" date="2019-12" db="EMBL/GenBank/DDBJ databases">
        <title>Spirosoma sp. HMF4905 genome sequencing and assembly.</title>
        <authorList>
            <person name="Kang H."/>
            <person name="Cha I."/>
            <person name="Kim H."/>
            <person name="Joh K."/>
        </authorList>
    </citation>
    <scope>NUCLEOTIDE SEQUENCE [LARGE SCALE GENOMIC DNA]</scope>
    <source>
        <strain evidence="1 2">HMF4905</strain>
    </source>
</reference>
<dbReference type="AlphaFoldDB" id="A0A7K1SG62"/>
<comment type="caution">
    <text evidence="1">The sequence shown here is derived from an EMBL/GenBank/DDBJ whole genome shotgun (WGS) entry which is preliminary data.</text>
</comment>
<gene>
    <name evidence="1" type="ORF">GO755_22430</name>
</gene>
<dbReference type="PROSITE" id="PS51257">
    <property type="entry name" value="PROKAR_LIPOPROTEIN"/>
    <property type="match status" value="1"/>
</dbReference>
<accession>A0A7K1SG62</accession>